<sequence>MHSNHYPSYLRVDTVSVNDDHSKALANALVRVVVSRSRKVNGIDRPPVHPILSLPPELISLIFIHCLPPYAELRASKAPLLLTRICGAWRALALRTPALWASVAFKLFHDASVSTNPTPHELKFRKLTWWLAQGAAHPLTLNLHCHTQHPAVVPLLLEHAARWADADIFLHPSTLTAFSAAAESGSGSTSALELPLLRRLSLGCWPLRFKADADSERTLPVITAFANAPRLTHVSLLKLPLSAVVLPWTQLTNLFASCASVDDVSRVLRLAPSLQHLQLDFRDWPASGPQTSAESEDEVESSDIVHESLTSLTLHTHPALVVPLSVLLGGALPALPLPLPSPSPLAGASGAQLTLPSLTSLSLPPLAPTDVSTLVAFAARSRLGDTLRELTLPITPLARGTILAVLGPLKSLEKLELRFPGEVVLEDILGALGPAVTPDAIMECSADDAEIDIDADGQNDDEKLDLAHVPFLPCLRELHADCFRGRVPYALLRAALEARWGVETDVSSSSSIASSDEDATCVDVPVAVAQLRSFTVTTLSPSPKPATPSGSSYFSFWLSSSSLPEEPRLQFDADTDAVHIAALQALKAQGMDVNVAWSQRISSRVDRYTSLNLRHRTLLFGATNRVPAAHCTNGASTKAAASVGTFIDLKHAGMRRNPSPPVVDVWNDAWFRCFSERRSGLCDPDVLYESRLGDSDVADAVSRLLISPTATLFLRGMQFVDEVSAAE</sequence>
<protein>
    <submittedName>
        <fullName evidence="1">F-box domain-containing protein</fullName>
    </submittedName>
</protein>
<dbReference type="Proteomes" id="UP000623467">
    <property type="component" value="Unassembled WGS sequence"/>
</dbReference>
<dbReference type="EMBL" id="JACAZH010000012">
    <property type="protein sequence ID" value="KAF7353318.1"/>
    <property type="molecule type" value="Genomic_DNA"/>
</dbReference>
<evidence type="ECO:0000313" key="1">
    <source>
        <dbReference type="EMBL" id="KAF7353318.1"/>
    </source>
</evidence>
<keyword evidence="2" id="KW-1185">Reference proteome</keyword>
<reference evidence="1" key="1">
    <citation type="submission" date="2020-05" db="EMBL/GenBank/DDBJ databases">
        <title>Mycena genomes resolve the evolution of fungal bioluminescence.</title>
        <authorList>
            <person name="Tsai I.J."/>
        </authorList>
    </citation>
    <scope>NUCLEOTIDE SEQUENCE</scope>
    <source>
        <strain evidence="1">160909Yilan</strain>
    </source>
</reference>
<dbReference type="OrthoDB" id="2269034at2759"/>
<organism evidence="1 2">
    <name type="scientific">Mycena sanguinolenta</name>
    <dbReference type="NCBI Taxonomy" id="230812"/>
    <lineage>
        <taxon>Eukaryota</taxon>
        <taxon>Fungi</taxon>
        <taxon>Dikarya</taxon>
        <taxon>Basidiomycota</taxon>
        <taxon>Agaricomycotina</taxon>
        <taxon>Agaricomycetes</taxon>
        <taxon>Agaricomycetidae</taxon>
        <taxon>Agaricales</taxon>
        <taxon>Marasmiineae</taxon>
        <taxon>Mycenaceae</taxon>
        <taxon>Mycena</taxon>
    </lineage>
</organism>
<evidence type="ECO:0000313" key="2">
    <source>
        <dbReference type="Proteomes" id="UP000623467"/>
    </source>
</evidence>
<comment type="caution">
    <text evidence="1">The sequence shown here is derived from an EMBL/GenBank/DDBJ whole genome shotgun (WGS) entry which is preliminary data.</text>
</comment>
<name>A0A8H6Y4V5_9AGAR</name>
<accession>A0A8H6Y4V5</accession>
<dbReference type="AlphaFoldDB" id="A0A8H6Y4V5"/>
<gene>
    <name evidence="1" type="ORF">MSAN_01519800</name>
</gene>
<proteinExistence type="predicted"/>